<dbReference type="GO" id="GO:0005886">
    <property type="term" value="C:plasma membrane"/>
    <property type="evidence" value="ECO:0007669"/>
    <property type="project" value="TreeGrafter"/>
</dbReference>
<evidence type="ECO:0000256" key="11">
    <source>
        <dbReference type="ARBA" id="ARBA00023136"/>
    </source>
</evidence>
<comment type="catalytic activity">
    <reaction evidence="17">
        <text>(9Z)-octadecenoate(out) = (9Z)-octadecenoate(in)</text>
        <dbReference type="Rhea" id="RHEA:33655"/>
        <dbReference type="ChEBI" id="CHEBI:30823"/>
    </reaction>
</comment>
<dbReference type="GO" id="GO:0047676">
    <property type="term" value="F:arachidonate-CoA ligase activity"/>
    <property type="evidence" value="ECO:0007669"/>
    <property type="project" value="UniProtKB-EC"/>
</dbReference>
<evidence type="ECO:0000256" key="21">
    <source>
        <dbReference type="ARBA" id="ARBA00041297"/>
    </source>
</evidence>
<evidence type="ECO:0000256" key="18">
    <source>
        <dbReference type="ARBA" id="ARBA00036233"/>
    </source>
</evidence>
<feature type="domain" description="AMP-dependent synthetase/ligase" evidence="23">
    <location>
        <begin position="93"/>
        <end position="454"/>
    </location>
</feature>
<dbReference type="EC" id="6.2.1.3" evidence="14"/>
<dbReference type="PANTHER" id="PTHR43107">
    <property type="entry name" value="LONG-CHAIN FATTY ACID TRANSPORT PROTEIN"/>
    <property type="match status" value="1"/>
</dbReference>
<reference evidence="25" key="4">
    <citation type="submission" date="2025-08" db="UniProtKB">
        <authorList>
            <consortium name="Ensembl"/>
        </authorList>
    </citation>
    <scope>IDENTIFICATION</scope>
</reference>
<evidence type="ECO:0000256" key="12">
    <source>
        <dbReference type="ARBA" id="ARBA00024548"/>
    </source>
</evidence>
<keyword evidence="4" id="KW-0436">Ligase</keyword>
<dbReference type="FunFam" id="3.40.50.12780:FF:000008">
    <property type="entry name" value="Long-chain fatty acid transport protein 4"/>
    <property type="match status" value="1"/>
</dbReference>
<comment type="catalytic activity">
    <reaction evidence="22">
        <text>tetracosanoate + ATP + CoA = tetracosanoyl-CoA + AMP + diphosphate</text>
        <dbReference type="Rhea" id="RHEA:33639"/>
        <dbReference type="ChEBI" id="CHEBI:30616"/>
        <dbReference type="ChEBI" id="CHEBI:31014"/>
        <dbReference type="ChEBI" id="CHEBI:33019"/>
        <dbReference type="ChEBI" id="CHEBI:57287"/>
        <dbReference type="ChEBI" id="CHEBI:65052"/>
        <dbReference type="ChEBI" id="CHEBI:456215"/>
    </reaction>
    <physiologicalReaction direction="left-to-right" evidence="22">
        <dbReference type="Rhea" id="RHEA:33640"/>
    </physiologicalReaction>
</comment>
<keyword evidence="9" id="KW-0445">Lipid transport</keyword>
<keyword evidence="7" id="KW-0276">Fatty acid metabolism</keyword>
<dbReference type="GO" id="GO:0005789">
    <property type="term" value="C:endoplasmic reticulum membrane"/>
    <property type="evidence" value="ECO:0007669"/>
    <property type="project" value="TreeGrafter"/>
</dbReference>
<dbReference type="InterPro" id="IPR000873">
    <property type="entry name" value="AMP-dep_synth/lig_dom"/>
</dbReference>
<evidence type="ECO:0000259" key="23">
    <source>
        <dbReference type="Pfam" id="PF00501"/>
    </source>
</evidence>
<dbReference type="Gene3D" id="3.30.300.30">
    <property type="match status" value="1"/>
</dbReference>
<dbReference type="Ensembl" id="ENSCMIT00000003044.1">
    <property type="protein sequence ID" value="ENSCMIP00000002945.1"/>
    <property type="gene ID" value="ENSCMIG00000001509.1"/>
</dbReference>
<sequence length="650" mass="73622">KRLNSWSVLSLGDLSFNSSFGLLTEKNSHQINLWCWYFTKESGKWNISLPSAEILTSVFPALYFSAAGVLLRVKLSVKHHLKQNHTVPKIFSQIVQRHPNKTALIYEGTDTKWSFADLDEYSNGVANFFHEQGYQPGDVVAIFMESRNEYVGLWLGMAKIGVEAALINFNLRMDALVHCITISKAKALVFGSDLKDALKEIHEVLGKSVQLYCSGEWDKNVFSNCPAPLLPLRTSTPSYEYICLSDRLFYIYTSGTTGMPKAAIIVHSRYYRMAALVYYGFRMTADDIVYDCLPLYHSAGNIVGVGQCLLHGMTVVIRRKFSASRFWDDCIKYKCTIIQYIGEICRYLLSQPHRDVERLHNVRMALGNGLRPSIWGDFTSRFHVPQVAEFYGATECNCSLGNFNNKDGACGFNSRILPHFYPIRLVRVDEDTMELIRGSDGVCIPCQPGEPGQLVGRIVQNDPLRRFDGYINETATSKKIAHDVFKKGDMAYLSGDVLVMDDCGYMYFRDRTGDTFRWKGENVSTTELEGTLSRILDMADVVVYGVDVPGVEGKAGMAAVADPNQTVDLERFYRDLEKALPSYARPVFLRILPEVSKTATFKFQKTEMKKEGFDPTLVPDRLYLLDQQQGRYVKLDKELFISIQSGRRKL</sequence>
<dbReference type="GeneTree" id="ENSGT00940000158646"/>
<dbReference type="AlphaFoldDB" id="A0A4W3GJI5"/>
<keyword evidence="10" id="KW-0443">Lipid metabolism</keyword>
<reference evidence="25" key="5">
    <citation type="submission" date="2025-09" db="UniProtKB">
        <authorList>
            <consortium name="Ensembl"/>
        </authorList>
    </citation>
    <scope>IDENTIFICATION</scope>
</reference>
<dbReference type="EC" id="6.2.1.15" evidence="13"/>
<keyword evidence="6" id="KW-0547">Nucleotide-binding</keyword>
<dbReference type="InterPro" id="IPR025110">
    <property type="entry name" value="AMP-bd_C"/>
</dbReference>
<dbReference type="PROSITE" id="PS00213">
    <property type="entry name" value="LIPOCALIN"/>
    <property type="match status" value="1"/>
</dbReference>
<dbReference type="PROSITE" id="PS00455">
    <property type="entry name" value="AMP_BINDING"/>
    <property type="match status" value="1"/>
</dbReference>
<organism evidence="25 26">
    <name type="scientific">Callorhinchus milii</name>
    <name type="common">Ghost shark</name>
    <dbReference type="NCBI Taxonomy" id="7868"/>
    <lineage>
        <taxon>Eukaryota</taxon>
        <taxon>Metazoa</taxon>
        <taxon>Chordata</taxon>
        <taxon>Craniata</taxon>
        <taxon>Vertebrata</taxon>
        <taxon>Chondrichthyes</taxon>
        <taxon>Holocephali</taxon>
        <taxon>Chimaeriformes</taxon>
        <taxon>Callorhinchidae</taxon>
        <taxon>Callorhinchus</taxon>
    </lineage>
</organism>
<evidence type="ECO:0000256" key="20">
    <source>
        <dbReference type="ARBA" id="ARBA00036527"/>
    </source>
</evidence>
<dbReference type="FunFam" id="3.30.300.30:FF:000002">
    <property type="entry name" value="Long-chain fatty acid transport protein 1"/>
    <property type="match status" value="1"/>
</dbReference>
<keyword evidence="5" id="KW-0812">Transmembrane</keyword>
<keyword evidence="8" id="KW-1133">Transmembrane helix</keyword>
<reference evidence="26" key="3">
    <citation type="journal article" date="2014" name="Nature">
        <title>Elephant shark genome provides unique insights into gnathostome evolution.</title>
        <authorList>
            <consortium name="International Elephant Shark Genome Sequencing Consortium"/>
            <person name="Venkatesh B."/>
            <person name="Lee A.P."/>
            <person name="Ravi V."/>
            <person name="Maurya A.K."/>
            <person name="Lian M.M."/>
            <person name="Swann J.B."/>
            <person name="Ohta Y."/>
            <person name="Flajnik M.F."/>
            <person name="Sutoh Y."/>
            <person name="Kasahara M."/>
            <person name="Hoon S."/>
            <person name="Gangu V."/>
            <person name="Roy S.W."/>
            <person name="Irimia M."/>
            <person name="Korzh V."/>
            <person name="Kondrychyn I."/>
            <person name="Lim Z.W."/>
            <person name="Tay B.H."/>
            <person name="Tohari S."/>
            <person name="Kong K.W."/>
            <person name="Ho S."/>
            <person name="Lorente-Galdos B."/>
            <person name="Quilez J."/>
            <person name="Marques-Bonet T."/>
            <person name="Raney B.J."/>
            <person name="Ingham P.W."/>
            <person name="Tay A."/>
            <person name="Hillier L.W."/>
            <person name="Minx P."/>
            <person name="Boehm T."/>
            <person name="Wilson R.K."/>
            <person name="Brenner S."/>
            <person name="Warren W.C."/>
        </authorList>
    </citation>
    <scope>NUCLEOTIDE SEQUENCE [LARGE SCALE GENOMIC DNA]</scope>
</reference>
<evidence type="ECO:0000256" key="22">
    <source>
        <dbReference type="ARBA" id="ARBA00048666"/>
    </source>
</evidence>
<protein>
    <recommendedName>
        <fullName evidence="15">Arachidonate--CoA ligase</fullName>
        <ecNumber evidence="13">6.2.1.15</ecNumber>
        <ecNumber evidence="14">6.2.1.3</ecNumber>
    </recommendedName>
    <alternativeName>
        <fullName evidence="21">Long-chain-fatty-acid--CoA ligase</fullName>
    </alternativeName>
</protein>
<evidence type="ECO:0000256" key="2">
    <source>
        <dbReference type="ARBA" id="ARBA00006432"/>
    </source>
</evidence>
<evidence type="ECO:0000256" key="4">
    <source>
        <dbReference type="ARBA" id="ARBA00022598"/>
    </source>
</evidence>
<comment type="similarity">
    <text evidence="2">Belongs to the ATP-dependent AMP-binding enzyme family.</text>
</comment>
<name>A0A4W3GJI5_CALMI</name>
<dbReference type="PANTHER" id="PTHR43107:SF11">
    <property type="entry name" value="LONG-CHAIN FATTY ACID TRANSPORT PROTEIN 4"/>
    <property type="match status" value="1"/>
</dbReference>
<evidence type="ECO:0000256" key="6">
    <source>
        <dbReference type="ARBA" id="ARBA00022741"/>
    </source>
</evidence>
<evidence type="ECO:0000256" key="5">
    <source>
        <dbReference type="ARBA" id="ARBA00022692"/>
    </source>
</evidence>
<feature type="domain" description="AMP-binding enzyme C-terminal" evidence="24">
    <location>
        <begin position="527"/>
        <end position="602"/>
    </location>
</feature>
<dbReference type="InterPro" id="IPR022272">
    <property type="entry name" value="Lipocalin_CS"/>
</dbReference>
<comment type="catalytic activity">
    <reaction evidence="19">
        <text>a fatty acid(in) = a fatty acid(out)</text>
        <dbReference type="Rhea" id="RHEA:38879"/>
        <dbReference type="ChEBI" id="CHEBI:28868"/>
    </reaction>
</comment>
<evidence type="ECO:0000256" key="19">
    <source>
        <dbReference type="ARBA" id="ARBA00036271"/>
    </source>
</evidence>
<evidence type="ECO:0000256" key="17">
    <source>
        <dbReference type="ARBA" id="ARBA00035938"/>
    </source>
</evidence>
<dbReference type="OMA" id="FHINALM"/>
<reference evidence="26" key="2">
    <citation type="journal article" date="2007" name="PLoS Biol.">
        <title>Survey sequencing and comparative analysis of the elephant shark (Callorhinchus milii) genome.</title>
        <authorList>
            <person name="Venkatesh B."/>
            <person name="Kirkness E.F."/>
            <person name="Loh Y.H."/>
            <person name="Halpern A.L."/>
            <person name="Lee A.P."/>
            <person name="Johnson J."/>
            <person name="Dandona N."/>
            <person name="Viswanathan L.D."/>
            <person name="Tay A."/>
            <person name="Venter J.C."/>
            <person name="Strausberg R.L."/>
            <person name="Brenner S."/>
        </authorList>
    </citation>
    <scope>NUCLEOTIDE SEQUENCE [LARGE SCALE GENOMIC DNA]</scope>
</reference>
<dbReference type="InterPro" id="IPR042099">
    <property type="entry name" value="ANL_N_sf"/>
</dbReference>
<dbReference type="GO" id="GO:0005324">
    <property type="term" value="F:long-chain fatty acid transmembrane transporter activity"/>
    <property type="evidence" value="ECO:0007669"/>
    <property type="project" value="TreeGrafter"/>
</dbReference>
<dbReference type="STRING" id="7868.ENSCMIP00000002945"/>
<dbReference type="GO" id="GO:0000166">
    <property type="term" value="F:nucleotide binding"/>
    <property type="evidence" value="ECO:0007669"/>
    <property type="project" value="UniProtKB-KW"/>
</dbReference>
<evidence type="ECO:0000313" key="26">
    <source>
        <dbReference type="Proteomes" id="UP000314986"/>
    </source>
</evidence>
<evidence type="ECO:0000256" key="16">
    <source>
        <dbReference type="ARBA" id="ARBA00035842"/>
    </source>
</evidence>
<evidence type="ECO:0000313" key="25">
    <source>
        <dbReference type="Ensembl" id="ENSCMIP00000002945.1"/>
    </source>
</evidence>
<dbReference type="NCBIfam" id="NF006134">
    <property type="entry name" value="PRK08279.1"/>
    <property type="match status" value="1"/>
</dbReference>
<evidence type="ECO:0000256" key="7">
    <source>
        <dbReference type="ARBA" id="ARBA00022832"/>
    </source>
</evidence>
<keyword evidence="11" id="KW-0472">Membrane</keyword>
<dbReference type="Proteomes" id="UP000314986">
    <property type="component" value="Unassembled WGS sequence"/>
</dbReference>
<evidence type="ECO:0000256" key="13">
    <source>
        <dbReference type="ARBA" id="ARBA00026113"/>
    </source>
</evidence>
<dbReference type="SUPFAM" id="SSF56801">
    <property type="entry name" value="Acetyl-CoA synthetase-like"/>
    <property type="match status" value="1"/>
</dbReference>
<evidence type="ECO:0000256" key="3">
    <source>
        <dbReference type="ARBA" id="ARBA00022448"/>
    </source>
</evidence>
<proteinExistence type="inferred from homology"/>
<comment type="subcellular location">
    <subcellularLocation>
        <location evidence="1">Endomembrane system</location>
    </subcellularLocation>
</comment>
<comment type="catalytic activity">
    <reaction evidence="16">
        <text>(9Z,12Z)-octadecadienoate(out) = (9Z,12Z)-octadecadienoate(in)</text>
        <dbReference type="Rhea" id="RHEA:45264"/>
        <dbReference type="ChEBI" id="CHEBI:30245"/>
    </reaction>
</comment>
<evidence type="ECO:0000259" key="24">
    <source>
        <dbReference type="Pfam" id="PF13193"/>
    </source>
</evidence>
<dbReference type="GO" id="GO:0090434">
    <property type="term" value="F:oleoyl-CoA ligase activity"/>
    <property type="evidence" value="ECO:0007669"/>
    <property type="project" value="TreeGrafter"/>
</dbReference>
<comment type="catalytic activity">
    <reaction evidence="20">
        <text>a very long-chain fatty acid + ATP + CoA = a very long-chain fatty acyl-CoA + AMP + diphosphate</text>
        <dbReference type="Rhea" id="RHEA:54536"/>
        <dbReference type="ChEBI" id="CHEBI:30616"/>
        <dbReference type="ChEBI" id="CHEBI:33019"/>
        <dbReference type="ChEBI" id="CHEBI:57287"/>
        <dbReference type="ChEBI" id="CHEBI:58950"/>
        <dbReference type="ChEBI" id="CHEBI:138261"/>
        <dbReference type="ChEBI" id="CHEBI:456215"/>
    </reaction>
    <physiologicalReaction direction="left-to-right" evidence="20">
        <dbReference type="Rhea" id="RHEA:54537"/>
    </physiologicalReaction>
</comment>
<evidence type="ECO:0000256" key="14">
    <source>
        <dbReference type="ARBA" id="ARBA00026121"/>
    </source>
</evidence>
<dbReference type="InParanoid" id="A0A4W3GJI5"/>
<keyword evidence="3" id="KW-0813">Transport</keyword>
<evidence type="ECO:0000256" key="1">
    <source>
        <dbReference type="ARBA" id="ARBA00004308"/>
    </source>
</evidence>
<accession>A0A4W3GJI5</accession>
<dbReference type="GO" id="GO:0044539">
    <property type="term" value="P:long-chain fatty acid import into cell"/>
    <property type="evidence" value="ECO:0007669"/>
    <property type="project" value="TreeGrafter"/>
</dbReference>
<evidence type="ECO:0000256" key="15">
    <source>
        <dbReference type="ARBA" id="ARBA00032120"/>
    </source>
</evidence>
<dbReference type="GO" id="GO:0001579">
    <property type="term" value="P:medium-chain fatty acid transport"/>
    <property type="evidence" value="ECO:0007669"/>
    <property type="project" value="TreeGrafter"/>
</dbReference>
<dbReference type="Pfam" id="PF13193">
    <property type="entry name" value="AMP-binding_C"/>
    <property type="match status" value="1"/>
</dbReference>
<comment type="catalytic activity">
    <reaction evidence="18">
        <text>hexadecanoate(out) = hexadecanoate(in)</text>
        <dbReference type="Rhea" id="RHEA:45256"/>
        <dbReference type="ChEBI" id="CHEBI:7896"/>
    </reaction>
</comment>
<evidence type="ECO:0000256" key="8">
    <source>
        <dbReference type="ARBA" id="ARBA00022989"/>
    </source>
</evidence>
<evidence type="ECO:0000256" key="9">
    <source>
        <dbReference type="ARBA" id="ARBA00023055"/>
    </source>
</evidence>
<evidence type="ECO:0000256" key="10">
    <source>
        <dbReference type="ARBA" id="ARBA00023098"/>
    </source>
</evidence>
<dbReference type="InterPro" id="IPR020845">
    <property type="entry name" value="AMP-binding_CS"/>
</dbReference>
<dbReference type="Pfam" id="PF00501">
    <property type="entry name" value="AMP-binding"/>
    <property type="match status" value="1"/>
</dbReference>
<comment type="catalytic activity">
    <reaction evidence="12">
        <text>(5Z,8Z,11Z,14Z)-eicosatetraenoate + ATP + CoA = (5Z,8Z,11Z,14Z)-eicosatetraenoyl-CoA + AMP + diphosphate</text>
        <dbReference type="Rhea" id="RHEA:19713"/>
        <dbReference type="ChEBI" id="CHEBI:30616"/>
        <dbReference type="ChEBI" id="CHEBI:32395"/>
        <dbReference type="ChEBI" id="CHEBI:33019"/>
        <dbReference type="ChEBI" id="CHEBI:57287"/>
        <dbReference type="ChEBI" id="CHEBI:57368"/>
        <dbReference type="ChEBI" id="CHEBI:456215"/>
        <dbReference type="EC" id="6.2.1.15"/>
    </reaction>
    <physiologicalReaction direction="left-to-right" evidence="12">
        <dbReference type="Rhea" id="RHEA:19714"/>
    </physiologicalReaction>
</comment>
<dbReference type="Gene3D" id="3.40.50.12780">
    <property type="entry name" value="N-terminal domain of ligase-like"/>
    <property type="match status" value="1"/>
</dbReference>
<dbReference type="InterPro" id="IPR045851">
    <property type="entry name" value="AMP-bd_C_sf"/>
</dbReference>
<dbReference type="CDD" id="cd05939">
    <property type="entry name" value="hsFATP4_like"/>
    <property type="match status" value="1"/>
</dbReference>
<keyword evidence="26" id="KW-1185">Reference proteome</keyword>
<reference evidence="26" key="1">
    <citation type="journal article" date="2006" name="Science">
        <title>Ancient noncoding elements conserved in the human genome.</title>
        <authorList>
            <person name="Venkatesh B."/>
            <person name="Kirkness E.F."/>
            <person name="Loh Y.H."/>
            <person name="Halpern A.L."/>
            <person name="Lee A.P."/>
            <person name="Johnson J."/>
            <person name="Dandona N."/>
            <person name="Viswanathan L.D."/>
            <person name="Tay A."/>
            <person name="Venter J.C."/>
            <person name="Strausberg R.L."/>
            <person name="Brenner S."/>
        </authorList>
    </citation>
    <scope>NUCLEOTIDE SEQUENCE [LARGE SCALE GENOMIC DNA]</scope>
</reference>